<feature type="binding site" evidence="15 16">
    <location>
        <position position="122"/>
    </location>
    <ligand>
        <name>S-adenosyl-L-methionine</name>
        <dbReference type="ChEBI" id="CHEBI:59789"/>
    </ligand>
</feature>
<proteinExistence type="inferred from homology"/>
<evidence type="ECO:0000313" key="20">
    <source>
        <dbReference type="Proteomes" id="UP000196475"/>
    </source>
</evidence>
<dbReference type="FunFam" id="1.10.1270.20:FF:000001">
    <property type="entry name" value="tRNA (guanine-N(1)-)-methyltransferase"/>
    <property type="match status" value="1"/>
</dbReference>
<dbReference type="AlphaFoldDB" id="A0A1Y3PLT7"/>
<dbReference type="HAMAP" id="MF_00605">
    <property type="entry name" value="TrmD"/>
    <property type="match status" value="1"/>
</dbReference>
<dbReference type="PIRSF" id="PIRSF000386">
    <property type="entry name" value="tRNA_mtase"/>
    <property type="match status" value="1"/>
</dbReference>
<comment type="subunit">
    <text evidence="4 15 17">Homodimer.</text>
</comment>
<keyword evidence="7 15" id="KW-0963">Cytoplasm</keyword>
<keyword evidence="10 15" id="KW-0949">S-adenosyl-L-methionine</keyword>
<evidence type="ECO:0000256" key="3">
    <source>
        <dbReference type="ARBA" id="ARBA00007630"/>
    </source>
</evidence>
<evidence type="ECO:0000256" key="9">
    <source>
        <dbReference type="ARBA" id="ARBA00022679"/>
    </source>
</evidence>
<dbReference type="EMBL" id="LZRT01000062">
    <property type="protein sequence ID" value="OUM88322.1"/>
    <property type="molecule type" value="Genomic_DNA"/>
</dbReference>
<accession>A0A1Y3PLT7</accession>
<comment type="subcellular location">
    <subcellularLocation>
        <location evidence="2 15 17">Cytoplasm</location>
    </subcellularLocation>
</comment>
<evidence type="ECO:0000256" key="8">
    <source>
        <dbReference type="ARBA" id="ARBA00022603"/>
    </source>
</evidence>
<dbReference type="InterPro" id="IPR029026">
    <property type="entry name" value="tRNA_m1G_MTases_N"/>
</dbReference>
<dbReference type="Pfam" id="PF01746">
    <property type="entry name" value="tRNA_m1G_MT"/>
    <property type="match status" value="1"/>
</dbReference>
<evidence type="ECO:0000313" key="19">
    <source>
        <dbReference type="EMBL" id="OUM88322.1"/>
    </source>
</evidence>
<comment type="caution">
    <text evidence="15">Lacks conserved residue(s) required for the propagation of feature annotation.</text>
</comment>
<reference evidence="20" key="1">
    <citation type="submission" date="2016-06" db="EMBL/GenBank/DDBJ databases">
        <authorList>
            <person name="Nascimento L."/>
            <person name="Pereira R.V."/>
            <person name="Martins L.F."/>
            <person name="Quaggio R.B."/>
            <person name="Silva A.M."/>
            <person name="Setubal J.C."/>
        </authorList>
    </citation>
    <scope>NUCLEOTIDE SEQUENCE [LARGE SCALE GENOMIC DNA]</scope>
</reference>
<evidence type="ECO:0000256" key="15">
    <source>
        <dbReference type="HAMAP-Rule" id="MF_00605"/>
    </source>
</evidence>
<organism evidence="19 20">
    <name type="scientific">Bacillus thermozeamaize</name>
    <dbReference type="NCBI Taxonomy" id="230954"/>
    <lineage>
        <taxon>Bacteria</taxon>
        <taxon>Bacillati</taxon>
        <taxon>Bacillota</taxon>
        <taxon>Bacilli</taxon>
        <taxon>Bacillales</taxon>
        <taxon>Bacillaceae</taxon>
        <taxon>Bacillus</taxon>
    </lineage>
</organism>
<dbReference type="GO" id="GO:0052906">
    <property type="term" value="F:tRNA (guanine(37)-N1)-methyltransferase activity"/>
    <property type="evidence" value="ECO:0007669"/>
    <property type="project" value="UniProtKB-UniRule"/>
</dbReference>
<dbReference type="Gene3D" id="3.40.1280.10">
    <property type="match status" value="1"/>
</dbReference>
<dbReference type="InterPro" id="IPR029028">
    <property type="entry name" value="Alpha/beta_knot_MTases"/>
</dbReference>
<feature type="domain" description="tRNA methyltransferase TRMD/TRM10-type" evidence="18">
    <location>
        <begin position="1"/>
        <end position="234"/>
    </location>
</feature>
<name>A0A1Y3PLT7_9BACI</name>
<evidence type="ECO:0000256" key="12">
    <source>
        <dbReference type="ARBA" id="ARBA00029736"/>
    </source>
</evidence>
<dbReference type="PANTHER" id="PTHR46417:SF1">
    <property type="entry name" value="TRNA (GUANINE-N(1)-)-METHYLTRANSFERASE"/>
    <property type="match status" value="1"/>
</dbReference>
<dbReference type="GO" id="GO:0002939">
    <property type="term" value="P:tRNA N1-guanine methylation"/>
    <property type="evidence" value="ECO:0007669"/>
    <property type="project" value="TreeGrafter"/>
</dbReference>
<dbReference type="GO" id="GO:0005829">
    <property type="term" value="C:cytosol"/>
    <property type="evidence" value="ECO:0007669"/>
    <property type="project" value="TreeGrafter"/>
</dbReference>
<keyword evidence="11 15" id="KW-0819">tRNA processing</keyword>
<gene>
    <name evidence="15" type="primary">trmD</name>
    <name evidence="19" type="ORF">BAA01_08080</name>
</gene>
<dbReference type="EC" id="2.1.1.228" evidence="5 15"/>
<dbReference type="NCBIfam" id="TIGR00088">
    <property type="entry name" value="trmD"/>
    <property type="match status" value="1"/>
</dbReference>
<evidence type="ECO:0000256" key="5">
    <source>
        <dbReference type="ARBA" id="ARBA00012807"/>
    </source>
</evidence>
<evidence type="ECO:0000256" key="7">
    <source>
        <dbReference type="ARBA" id="ARBA00022490"/>
    </source>
</evidence>
<evidence type="ECO:0000256" key="6">
    <source>
        <dbReference type="ARBA" id="ARBA00014679"/>
    </source>
</evidence>
<sequence length="257" mass="29261">MRVDVLTLFPEMFQGFLHSSILGKAIQRGLVEINLVNFRQFATDKHGTVDDTPYGGGQGMVLKVEPIYLALREILGFEPDRQSLMELAPSTRVILLCPQGKTYTQKMAEELSSSSHLVLICGHYEGFDERIRQHLITDEISLGDFLLTGGEIPAMALIDSVVRLRPGVLGNPESLQEESFVSGLLEYPQYTRPAEFHGWSVPEVLLSGNHRQIDRWRLKEALRRTWERRPDLLAQRDLSPLERELLAEIRHESQTRT</sequence>
<evidence type="ECO:0000256" key="4">
    <source>
        <dbReference type="ARBA" id="ARBA00011738"/>
    </source>
</evidence>
<dbReference type="NCBIfam" id="NF000648">
    <property type="entry name" value="PRK00026.1"/>
    <property type="match status" value="1"/>
</dbReference>
<evidence type="ECO:0000256" key="1">
    <source>
        <dbReference type="ARBA" id="ARBA00002634"/>
    </source>
</evidence>
<comment type="catalytic activity">
    <reaction evidence="14 15 17">
        <text>guanosine(37) in tRNA + S-adenosyl-L-methionine = N(1)-methylguanosine(37) in tRNA + S-adenosyl-L-homocysteine + H(+)</text>
        <dbReference type="Rhea" id="RHEA:36899"/>
        <dbReference type="Rhea" id="RHEA-COMP:10145"/>
        <dbReference type="Rhea" id="RHEA-COMP:10147"/>
        <dbReference type="ChEBI" id="CHEBI:15378"/>
        <dbReference type="ChEBI" id="CHEBI:57856"/>
        <dbReference type="ChEBI" id="CHEBI:59789"/>
        <dbReference type="ChEBI" id="CHEBI:73542"/>
        <dbReference type="ChEBI" id="CHEBI:74269"/>
        <dbReference type="EC" id="2.1.1.228"/>
    </reaction>
</comment>
<evidence type="ECO:0000256" key="17">
    <source>
        <dbReference type="RuleBase" id="RU003464"/>
    </source>
</evidence>
<evidence type="ECO:0000256" key="10">
    <source>
        <dbReference type="ARBA" id="ARBA00022691"/>
    </source>
</evidence>
<evidence type="ECO:0000256" key="14">
    <source>
        <dbReference type="ARBA" id="ARBA00047783"/>
    </source>
</evidence>
<dbReference type="PANTHER" id="PTHR46417">
    <property type="entry name" value="TRNA (GUANINE-N(1)-)-METHYLTRANSFERASE"/>
    <property type="match status" value="1"/>
</dbReference>
<dbReference type="InterPro" id="IPR016009">
    <property type="entry name" value="tRNA_MeTrfase_TRMD/TRM10"/>
</dbReference>
<dbReference type="CDD" id="cd18080">
    <property type="entry name" value="TrmD-like"/>
    <property type="match status" value="1"/>
</dbReference>
<comment type="function">
    <text evidence="1 15 17">Specifically methylates guanosine-37 in various tRNAs.</text>
</comment>
<dbReference type="Proteomes" id="UP000196475">
    <property type="component" value="Unassembled WGS sequence"/>
</dbReference>
<evidence type="ECO:0000256" key="2">
    <source>
        <dbReference type="ARBA" id="ARBA00004496"/>
    </source>
</evidence>
<dbReference type="Gene3D" id="1.10.1270.20">
    <property type="entry name" value="tRNA(m1g37)methyltransferase, domain 2"/>
    <property type="match status" value="1"/>
</dbReference>
<dbReference type="InterPro" id="IPR002649">
    <property type="entry name" value="tRNA_m1G_MeTrfase_TrmD"/>
</dbReference>
<keyword evidence="9 15" id="KW-0808">Transferase</keyword>
<dbReference type="FunFam" id="3.40.1280.10:FF:000001">
    <property type="entry name" value="tRNA (guanine-N(1)-)-methyltransferase"/>
    <property type="match status" value="1"/>
</dbReference>
<keyword evidence="8 15" id="KW-0489">Methyltransferase</keyword>
<protein>
    <recommendedName>
        <fullName evidence="6 15">tRNA (guanine-N(1)-)-methyltransferase</fullName>
        <ecNumber evidence="5 15">2.1.1.228</ecNumber>
    </recommendedName>
    <alternativeName>
        <fullName evidence="12 15">M1G-methyltransferase</fullName>
    </alternativeName>
    <alternativeName>
        <fullName evidence="13 15">tRNA [GM37] methyltransferase</fullName>
    </alternativeName>
</protein>
<evidence type="ECO:0000256" key="13">
    <source>
        <dbReference type="ARBA" id="ARBA00033392"/>
    </source>
</evidence>
<comment type="similarity">
    <text evidence="3 15 17">Belongs to the RNA methyltransferase TrmD family.</text>
</comment>
<evidence type="ECO:0000256" key="11">
    <source>
        <dbReference type="ARBA" id="ARBA00022694"/>
    </source>
</evidence>
<dbReference type="SUPFAM" id="SSF75217">
    <property type="entry name" value="alpha/beta knot"/>
    <property type="match status" value="1"/>
</dbReference>
<dbReference type="InterPro" id="IPR023148">
    <property type="entry name" value="tRNA_m1G_MeTrfase_C_sf"/>
</dbReference>
<comment type="caution">
    <text evidence="19">The sequence shown here is derived from an EMBL/GenBank/DDBJ whole genome shotgun (WGS) entry which is preliminary data.</text>
</comment>
<evidence type="ECO:0000256" key="16">
    <source>
        <dbReference type="PIRSR" id="PIRSR000386-1"/>
    </source>
</evidence>
<evidence type="ECO:0000259" key="18">
    <source>
        <dbReference type="Pfam" id="PF01746"/>
    </source>
</evidence>